<gene>
    <name evidence="2" type="ORF">GCM10023335_35780</name>
</gene>
<evidence type="ECO:0000256" key="1">
    <source>
        <dbReference type="SAM" id="Phobius"/>
    </source>
</evidence>
<protein>
    <recommendedName>
        <fullName evidence="4">Alpha/beta hydrolase</fullName>
    </recommendedName>
</protein>
<dbReference type="EMBL" id="BAABKB010000010">
    <property type="protein sequence ID" value="GAA5013176.1"/>
    <property type="molecule type" value="Genomic_DNA"/>
</dbReference>
<evidence type="ECO:0000313" key="2">
    <source>
        <dbReference type="EMBL" id="GAA5013176.1"/>
    </source>
</evidence>
<dbReference type="RefSeq" id="WP_345649403.1">
    <property type="nucleotide sequence ID" value="NZ_BAABKB010000010.1"/>
</dbReference>
<comment type="caution">
    <text evidence="2">The sequence shown here is derived from an EMBL/GenBank/DDBJ whole genome shotgun (WGS) entry which is preliminary data.</text>
</comment>
<evidence type="ECO:0008006" key="4">
    <source>
        <dbReference type="Google" id="ProtNLM"/>
    </source>
</evidence>
<accession>A0ABP9IY02</accession>
<keyword evidence="1" id="KW-0812">Transmembrane</keyword>
<proteinExistence type="predicted"/>
<organism evidence="2 3">
    <name type="scientific">Streptomyces siamensis</name>
    <dbReference type="NCBI Taxonomy" id="1274986"/>
    <lineage>
        <taxon>Bacteria</taxon>
        <taxon>Bacillati</taxon>
        <taxon>Actinomycetota</taxon>
        <taxon>Actinomycetes</taxon>
        <taxon>Kitasatosporales</taxon>
        <taxon>Streptomycetaceae</taxon>
        <taxon>Streptomyces</taxon>
    </lineage>
</organism>
<dbReference type="Gene3D" id="3.40.50.1820">
    <property type="entry name" value="alpha/beta hydrolase"/>
    <property type="match status" value="1"/>
</dbReference>
<evidence type="ECO:0000313" key="3">
    <source>
        <dbReference type="Proteomes" id="UP001501759"/>
    </source>
</evidence>
<sequence length="238" mass="25665">MNVHQRTQWHRDTDGTRYRARRSFPAGPARATVLLAGPGSVSVLDGQGRDDLLLERLTGRLVAQGAQVLTCDMPVREPNSPSTEADRRTRAGRLSRLLAAHRHLPAGPLVLVGFSLGALALLQLLRSGEPRQADRAVLVGTVIEEDAFLTSHVPSLDLVYGSFDLVGYMADADDETLPPAVFAPDMYGQWSASRLVGRRAFEVRVHLLEGLGHTLHPCGPGPSRDAITALTDLVGTAQ</sequence>
<feature type="transmembrane region" description="Helical" evidence="1">
    <location>
        <begin position="106"/>
        <end position="125"/>
    </location>
</feature>
<dbReference type="Proteomes" id="UP001501759">
    <property type="component" value="Unassembled WGS sequence"/>
</dbReference>
<keyword evidence="3" id="KW-1185">Reference proteome</keyword>
<reference evidence="3" key="1">
    <citation type="journal article" date="2019" name="Int. J. Syst. Evol. Microbiol.">
        <title>The Global Catalogue of Microorganisms (GCM) 10K type strain sequencing project: providing services to taxonomists for standard genome sequencing and annotation.</title>
        <authorList>
            <consortium name="The Broad Institute Genomics Platform"/>
            <consortium name="The Broad Institute Genome Sequencing Center for Infectious Disease"/>
            <person name="Wu L."/>
            <person name="Ma J."/>
        </authorList>
    </citation>
    <scope>NUCLEOTIDE SEQUENCE [LARGE SCALE GENOMIC DNA]</scope>
    <source>
        <strain evidence="3">JCM 18409</strain>
    </source>
</reference>
<name>A0ABP9IY02_9ACTN</name>
<keyword evidence="1" id="KW-0472">Membrane</keyword>
<dbReference type="InterPro" id="IPR029058">
    <property type="entry name" value="AB_hydrolase_fold"/>
</dbReference>
<keyword evidence="1" id="KW-1133">Transmembrane helix</keyword>
<dbReference type="SUPFAM" id="SSF53474">
    <property type="entry name" value="alpha/beta-Hydrolases"/>
    <property type="match status" value="1"/>
</dbReference>